<proteinExistence type="predicted"/>
<comment type="caution">
    <text evidence="3">The sequence shown here is derived from an EMBL/GenBank/DDBJ whole genome shotgun (WGS) entry which is preliminary data.</text>
</comment>
<evidence type="ECO:0000313" key="4">
    <source>
        <dbReference type="Proteomes" id="UP000301737"/>
    </source>
</evidence>
<dbReference type="OrthoDB" id="1938992at2759"/>
<sequence length="373" mass="43673">MTQKTRSLRSNKQPQSSDDEKFDFDVDEYEINPHQILRTVNRGFPKTNNANRNGIENVDEKKKLIKNMILEIRANNIENADEPKEDMLPDELYLAYHKKMTRHEARMLESDVVQGENEADKLSLWSEKLDLAHWQTELKQITTIRNPDDEEEMERKRVLTKSTIDGMLERYHAMKKNRSILLKNNRTGKIDPVKHWSRIYNRINRKVVLDYHSSSDEEEEQMDIDQIRAHRKRIREQECRGSIVVLLTMAARSCHTRYAIIAEPLRKPYVIKISGPERHKWNKLMERGPKKFTNYTKIPSQVALPKRKLAIPLTINGGSNKEMSESNSYSNNGSNFEVTNTEVHTPMVKSGKQSSDKLALEIRTLPVKRVRRR</sequence>
<accession>A0A4C2EC19</accession>
<evidence type="ECO:0000313" key="3">
    <source>
        <dbReference type="EMBL" id="GCF01472.1"/>
    </source>
</evidence>
<dbReference type="GO" id="GO:0004402">
    <property type="term" value="F:histone acetyltransferase activity"/>
    <property type="evidence" value="ECO:0007669"/>
    <property type="project" value="TreeGrafter"/>
</dbReference>
<evidence type="ECO:0000259" key="2">
    <source>
        <dbReference type="Pfam" id="PF15460"/>
    </source>
</evidence>
<gene>
    <name evidence="3" type="ORF">ZYGM_001216</name>
</gene>
<dbReference type="PANTHER" id="PTHR38422">
    <property type="entry name" value="SOMETHING ABOUT SILENCING PROTEIN 4"/>
    <property type="match status" value="1"/>
</dbReference>
<evidence type="ECO:0000256" key="1">
    <source>
        <dbReference type="SAM" id="MobiDB-lite"/>
    </source>
</evidence>
<dbReference type="InterPro" id="IPR029184">
    <property type="entry name" value="Sas4_dom"/>
</dbReference>
<feature type="domain" description="Something about silencing protein 4" evidence="2">
    <location>
        <begin position="86"/>
        <end position="180"/>
    </location>
</feature>
<protein>
    <recommendedName>
        <fullName evidence="2">Something about silencing protein 4 domain-containing protein</fullName>
    </recommendedName>
</protein>
<dbReference type="InterPro" id="IPR038988">
    <property type="entry name" value="Sas4"/>
</dbReference>
<feature type="region of interest" description="Disordered" evidence="1">
    <location>
        <begin position="1"/>
        <end position="22"/>
    </location>
</feature>
<dbReference type="EMBL" id="BIMX01000033">
    <property type="protein sequence ID" value="GCF01472.1"/>
    <property type="molecule type" value="Genomic_DNA"/>
</dbReference>
<keyword evidence="4" id="KW-1185">Reference proteome</keyword>
<organism evidence="3 4">
    <name type="scientific">Zygosaccharomyces mellis</name>
    <dbReference type="NCBI Taxonomy" id="42258"/>
    <lineage>
        <taxon>Eukaryota</taxon>
        <taxon>Fungi</taxon>
        <taxon>Dikarya</taxon>
        <taxon>Ascomycota</taxon>
        <taxon>Saccharomycotina</taxon>
        <taxon>Saccharomycetes</taxon>
        <taxon>Saccharomycetales</taxon>
        <taxon>Saccharomycetaceae</taxon>
        <taxon>Zygosaccharomyces</taxon>
    </lineage>
</organism>
<reference evidence="3 4" key="1">
    <citation type="submission" date="2019-01" db="EMBL/GenBank/DDBJ databases">
        <title>Draft Genome Sequencing of Zygosaccharomyces mellis Ca-7.</title>
        <authorList>
            <person name="Shiwa Y."/>
            <person name="Kanesaki Y."/>
            <person name="Ishige T."/>
            <person name="Mura K."/>
            <person name="Hori T."/>
            <person name="Tamura T."/>
        </authorList>
    </citation>
    <scope>NUCLEOTIDE SEQUENCE [LARGE SCALE GENOMIC DNA]</scope>
    <source>
        <strain evidence="3 4">Ca-7</strain>
    </source>
</reference>
<feature type="compositionally biased region" description="Polar residues" evidence="1">
    <location>
        <begin position="1"/>
        <end position="16"/>
    </location>
</feature>
<name>A0A4C2EC19_9SACH</name>
<dbReference type="PANTHER" id="PTHR38422:SF1">
    <property type="entry name" value="SOMETHING ABOUT SILENCING PROTEIN 4"/>
    <property type="match status" value="1"/>
</dbReference>
<dbReference type="GO" id="GO:0033255">
    <property type="term" value="C:SAS acetyltransferase complex"/>
    <property type="evidence" value="ECO:0007669"/>
    <property type="project" value="InterPro"/>
</dbReference>
<dbReference type="Pfam" id="PF15460">
    <property type="entry name" value="SAS4"/>
    <property type="match status" value="1"/>
</dbReference>
<dbReference type="Proteomes" id="UP000301737">
    <property type="component" value="Unassembled WGS sequence"/>
</dbReference>
<dbReference type="AlphaFoldDB" id="A0A4C2EC19"/>